<dbReference type="GO" id="GO:0008235">
    <property type="term" value="F:metalloexopeptidase activity"/>
    <property type="evidence" value="ECO:0007669"/>
    <property type="project" value="InterPro"/>
</dbReference>
<dbReference type="GO" id="GO:0046872">
    <property type="term" value="F:metal ion binding"/>
    <property type="evidence" value="ECO:0007669"/>
    <property type="project" value="UniProtKB-KW"/>
</dbReference>
<evidence type="ECO:0000256" key="1">
    <source>
        <dbReference type="ARBA" id="ARBA00001947"/>
    </source>
</evidence>
<dbReference type="Gene3D" id="3.50.30.30">
    <property type="match status" value="1"/>
</dbReference>
<dbReference type="EMBL" id="BOON01000060">
    <property type="protein sequence ID" value="GII25858.1"/>
    <property type="molecule type" value="Genomic_DNA"/>
</dbReference>
<name>A0A8J3TG69_9ACTN</name>
<evidence type="ECO:0000256" key="4">
    <source>
        <dbReference type="ARBA" id="ARBA00022670"/>
    </source>
</evidence>
<sequence length="525" mass="54564">MLRFKMTSRQVAALVAGGALAVAAVSPAYGAPAAKGPDPAKLAGKLAKDVTVDNINRHLIALQRIATNNGGTRAASTPGHLASAQYIADKLTAAGYVVRIQEFQFPFEQTLAERAREVSPTARTLSPVVMQYSPNTPVGGITAPLSAVPGLAADPTPGCEPGDFAGSHRGTIVLVQRGGCTFQVKHDNAVAAGAVAALVYNNAADPAEPVNGRLTDETSGRIPTAGLPRGEGEALAAEVAAGPVTVGLELQVLKETRTTRNVIAETRGGRADNVVMSGAHLDSVVEGPGINDNGSGSAAQLEVALQLAKQKVTNKVRFAWWSAEEFGLLGSEHYVSQLTFEQQLDVALYLNFDMVASPNFARFIYDGDDSDATGAGPGPYGSAQVEDVFEAYFDSRGLVHEGTDFTGRSDYGPFIAVAIPSGGLFTGAEGRKTAEQAARYGGTAGAAYDACYHQACDNLGNINRTALDQNADAMAWAVGVFATDTSTVNGNGSGAAKQARRQAAAKKFSVEQAPFEAHGHEYAPV</sequence>
<feature type="chain" id="PRO_5038371309" evidence="10">
    <location>
        <begin position="31"/>
        <end position="525"/>
    </location>
</feature>
<proteinExistence type="inferred from homology"/>
<dbReference type="GO" id="GO:0006508">
    <property type="term" value="P:proteolysis"/>
    <property type="evidence" value="ECO:0007669"/>
    <property type="project" value="UniProtKB-KW"/>
</dbReference>
<dbReference type="Gene3D" id="3.40.630.10">
    <property type="entry name" value="Zn peptidases"/>
    <property type="match status" value="1"/>
</dbReference>
<comment type="cofactor">
    <cofactor evidence="1">
        <name>Zn(2+)</name>
        <dbReference type="ChEBI" id="CHEBI:29105"/>
    </cofactor>
</comment>
<dbReference type="AlphaFoldDB" id="A0A8J3TG69"/>
<feature type="domain" description="Peptidase M28" evidence="12">
    <location>
        <begin position="261"/>
        <end position="475"/>
    </location>
</feature>
<dbReference type="Pfam" id="PF02225">
    <property type="entry name" value="PA"/>
    <property type="match status" value="1"/>
</dbReference>
<evidence type="ECO:0000256" key="3">
    <source>
        <dbReference type="ARBA" id="ARBA00022438"/>
    </source>
</evidence>
<keyword evidence="6 10" id="KW-0732">Signal</keyword>
<evidence type="ECO:0000259" key="11">
    <source>
        <dbReference type="Pfam" id="PF02225"/>
    </source>
</evidence>
<dbReference type="InterPro" id="IPR045175">
    <property type="entry name" value="M28_fam"/>
</dbReference>
<evidence type="ECO:0000256" key="5">
    <source>
        <dbReference type="ARBA" id="ARBA00022723"/>
    </source>
</evidence>
<keyword evidence="5" id="KW-0479">Metal-binding</keyword>
<dbReference type="InterPro" id="IPR007484">
    <property type="entry name" value="Peptidase_M28"/>
</dbReference>
<protein>
    <submittedName>
        <fullName evidence="13">Amidohydrolase</fullName>
    </submittedName>
</protein>
<evidence type="ECO:0000256" key="9">
    <source>
        <dbReference type="SAM" id="MobiDB-lite"/>
    </source>
</evidence>
<organism evidence="13 14">
    <name type="scientific">Planosporangium mesophilum</name>
    <dbReference type="NCBI Taxonomy" id="689768"/>
    <lineage>
        <taxon>Bacteria</taxon>
        <taxon>Bacillati</taxon>
        <taxon>Actinomycetota</taxon>
        <taxon>Actinomycetes</taxon>
        <taxon>Micromonosporales</taxon>
        <taxon>Micromonosporaceae</taxon>
        <taxon>Planosporangium</taxon>
    </lineage>
</organism>
<feature type="region of interest" description="Disordered" evidence="9">
    <location>
        <begin position="209"/>
        <end position="228"/>
    </location>
</feature>
<comment type="similarity">
    <text evidence="2">Belongs to the peptidase M28 family. M28A subfamily.</text>
</comment>
<dbReference type="Proteomes" id="UP000599074">
    <property type="component" value="Unassembled WGS sequence"/>
</dbReference>
<keyword evidence="8" id="KW-0862">Zinc</keyword>
<dbReference type="GO" id="GO:0004177">
    <property type="term" value="F:aminopeptidase activity"/>
    <property type="evidence" value="ECO:0007669"/>
    <property type="project" value="UniProtKB-KW"/>
</dbReference>
<evidence type="ECO:0000256" key="2">
    <source>
        <dbReference type="ARBA" id="ARBA00005957"/>
    </source>
</evidence>
<dbReference type="InterPro" id="IPR046450">
    <property type="entry name" value="PA_dom_sf"/>
</dbReference>
<evidence type="ECO:0000256" key="10">
    <source>
        <dbReference type="SAM" id="SignalP"/>
    </source>
</evidence>
<evidence type="ECO:0000259" key="12">
    <source>
        <dbReference type="Pfam" id="PF04389"/>
    </source>
</evidence>
<keyword evidence="4" id="KW-0645">Protease</keyword>
<evidence type="ECO:0000256" key="8">
    <source>
        <dbReference type="ARBA" id="ARBA00022833"/>
    </source>
</evidence>
<dbReference type="SUPFAM" id="SSF52025">
    <property type="entry name" value="PA domain"/>
    <property type="match status" value="1"/>
</dbReference>
<dbReference type="FunFam" id="3.40.630.10:FF:000054">
    <property type="entry name" value="Peptide hydrolase"/>
    <property type="match status" value="1"/>
</dbReference>
<feature type="domain" description="PA" evidence="11">
    <location>
        <begin position="142"/>
        <end position="235"/>
    </location>
</feature>
<evidence type="ECO:0000313" key="14">
    <source>
        <dbReference type="Proteomes" id="UP000599074"/>
    </source>
</evidence>
<dbReference type="PANTHER" id="PTHR12147:SF26">
    <property type="entry name" value="PEPTIDASE M28 DOMAIN-CONTAINING PROTEIN"/>
    <property type="match status" value="1"/>
</dbReference>
<dbReference type="Pfam" id="PF04389">
    <property type="entry name" value="Peptidase_M28"/>
    <property type="match status" value="1"/>
</dbReference>
<dbReference type="InterPro" id="IPR003137">
    <property type="entry name" value="PA_domain"/>
</dbReference>
<dbReference type="InterPro" id="IPR041756">
    <property type="entry name" value="M28_SGAP-like"/>
</dbReference>
<dbReference type="CDD" id="cd03876">
    <property type="entry name" value="M28_SGAP_like"/>
    <property type="match status" value="1"/>
</dbReference>
<comment type="caution">
    <text evidence="13">The sequence shown here is derived from an EMBL/GenBank/DDBJ whole genome shotgun (WGS) entry which is preliminary data.</text>
</comment>
<reference evidence="13" key="1">
    <citation type="submission" date="2021-01" db="EMBL/GenBank/DDBJ databases">
        <title>Whole genome shotgun sequence of Planosporangium mesophilum NBRC 109066.</title>
        <authorList>
            <person name="Komaki H."/>
            <person name="Tamura T."/>
        </authorList>
    </citation>
    <scope>NUCLEOTIDE SEQUENCE</scope>
    <source>
        <strain evidence="13">NBRC 109066</strain>
    </source>
</reference>
<accession>A0A8J3TG69</accession>
<gene>
    <name evidence="13" type="ORF">Pme01_54550</name>
</gene>
<evidence type="ECO:0000256" key="6">
    <source>
        <dbReference type="ARBA" id="ARBA00022729"/>
    </source>
</evidence>
<keyword evidence="7" id="KW-0378">Hydrolase</keyword>
<keyword evidence="14" id="KW-1185">Reference proteome</keyword>
<dbReference type="SUPFAM" id="SSF53187">
    <property type="entry name" value="Zn-dependent exopeptidases"/>
    <property type="match status" value="1"/>
</dbReference>
<evidence type="ECO:0000313" key="13">
    <source>
        <dbReference type="EMBL" id="GII25858.1"/>
    </source>
</evidence>
<dbReference type="PANTHER" id="PTHR12147">
    <property type="entry name" value="METALLOPEPTIDASE M28 FAMILY MEMBER"/>
    <property type="match status" value="1"/>
</dbReference>
<evidence type="ECO:0000256" key="7">
    <source>
        <dbReference type="ARBA" id="ARBA00022801"/>
    </source>
</evidence>
<keyword evidence="3" id="KW-0031">Aminopeptidase</keyword>
<feature type="signal peptide" evidence="10">
    <location>
        <begin position="1"/>
        <end position="30"/>
    </location>
</feature>